<evidence type="ECO:0000256" key="16">
    <source>
        <dbReference type="ARBA" id="ARBA00024776"/>
    </source>
</evidence>
<dbReference type="GO" id="GO:0051301">
    <property type="term" value="P:cell division"/>
    <property type="evidence" value="ECO:0007669"/>
    <property type="project" value="UniProtKB-KW"/>
</dbReference>
<feature type="region of interest" description="Disordered" evidence="18">
    <location>
        <begin position="1036"/>
        <end position="1060"/>
    </location>
</feature>
<dbReference type="Pfam" id="PF25875">
    <property type="entry name" value="WHD_Rad26_CSB"/>
    <property type="match status" value="1"/>
</dbReference>
<comment type="subcellular location">
    <subcellularLocation>
        <location evidence="1">Nucleus</location>
    </subcellularLocation>
</comment>
<evidence type="ECO:0000256" key="14">
    <source>
        <dbReference type="ARBA" id="ARBA00023242"/>
    </source>
</evidence>
<dbReference type="CDD" id="cd22254">
    <property type="entry name" value="CSB_WHD"/>
    <property type="match status" value="1"/>
</dbReference>
<keyword evidence="14" id="KW-0539">Nucleus</keyword>
<dbReference type="GO" id="GO:0016787">
    <property type="term" value="F:hydrolase activity"/>
    <property type="evidence" value="ECO:0007669"/>
    <property type="project" value="UniProtKB-KW"/>
</dbReference>
<dbReference type="Pfam" id="PF00176">
    <property type="entry name" value="SNF2-rel_dom"/>
    <property type="match status" value="1"/>
</dbReference>
<sequence>MEMTDEAPLFAKKAVNDEEITRCTEDASTTESANIPVLAPFRVDVSVIPQAASKDAGVLDDLGLQVFNQEDLEAGVVAQAEQRMEESNRVAQHKRSLQSKSRFPVVPRKEAPADKPSESSSAPSTSNAPHLTAFERYLADQERRIKKKKEDALSNRNFLPTARTGKRNGESRDWSAPTKSSRGLLPGQARDRKRRKKSHDDDASSSRSNEISEDVSDGEVLDDETDEAAEGKRAARKNSRIKDDADSSVYLERIREYQNGRLQKDQEKAARDTADGGDVEEEEEFLTLSGGLKMPREIWTGLYAYQRTGVKWLWELHNQEVGGILGDEMGLGKTVQIIALLAALQYSRLYDRSVNMKGLGPVLIICPATVLHQWVNEFHKWWPPARVAILHASGSHSGSKMSLVKSMVKCSGVIVTTYQGVLSYQVLLLKQDWHYVVLDEGHKIRNPDSQITVACKQFRTPHRIICSGSPMQNNLRELWSLMDFIFPGKLGLLNVFLEQFSVPIIQGSRETASDVQVHTAYKCATALKNTITPYLLRRSKADVKVAIQLPEKNEQVLFCQLTDHQRQLYQEYLQSDELRNVIHGDVQIFVGLMQLRKLCNHPDLFDGGPKVFLDVKTKKPLIDDEEAAKFGYWRRSGKMVVVEALLKMWKKQSHKTLIFSQSRKMLDIMADFLDSNDYTFLRMDGETPIARRQSLIRDFNQDPDIFCFLLTTRVGGLGVNLTGASRVIIFDPDWNPSTDTQARERAWRIGQKKNVTIYRLLCAGTIEEKIYHRQIFKQYLTNRVLKDPKQKRFFKHNDLYELFTLSTPGKDEITETAAAVDLPPPATSSASAAADPARDRLKQLAKAISSKIGQASTSQAGNLNTEIPQLTEASKDRKKTKRRKNMVDGAVITGLAKTEAYQNPADETEEERKKNEDYVLQTLFKKTTAHSAVPYEEVANGTQRDHAIVEEEAQKVAQEAMRMLRLSRKRCHPATSGVPNYSGDIKVVPVKPSAEPAEKEEKTSFNEDDDSNDEVPMSAASLLTRIRHNVAVMNDGVESNSNHSAPSFADSDEEGGGRADQQRPYVNFAQLESGLNEADESESFASTEQLAIAERLVAFLNHDTTIPGQATTEVLVNKFQKELPAQEANLFRAILKGVCDFEKKRRGPGVWILKQEYRDYR</sequence>
<organism evidence="21 22">
    <name type="scientific">Ramazzottius varieornatus</name>
    <name type="common">Water bear</name>
    <name type="synonym">Tardigrade</name>
    <dbReference type="NCBI Taxonomy" id="947166"/>
    <lineage>
        <taxon>Eukaryota</taxon>
        <taxon>Metazoa</taxon>
        <taxon>Ecdysozoa</taxon>
        <taxon>Tardigrada</taxon>
        <taxon>Eutardigrada</taxon>
        <taxon>Parachela</taxon>
        <taxon>Hypsibioidea</taxon>
        <taxon>Ramazzottiidae</taxon>
        <taxon>Ramazzottius</taxon>
    </lineage>
</organism>
<dbReference type="PANTHER" id="PTHR45629">
    <property type="entry name" value="SNF2/RAD54 FAMILY MEMBER"/>
    <property type="match status" value="1"/>
</dbReference>
<feature type="domain" description="Helicase ATP-binding" evidence="19">
    <location>
        <begin position="314"/>
        <end position="488"/>
    </location>
</feature>
<reference evidence="21 22" key="1">
    <citation type="journal article" date="2016" name="Nat. Commun.">
        <title>Extremotolerant tardigrade genome and improved radiotolerance of human cultured cells by tardigrade-unique protein.</title>
        <authorList>
            <person name="Hashimoto T."/>
            <person name="Horikawa D.D."/>
            <person name="Saito Y."/>
            <person name="Kuwahara H."/>
            <person name="Kozuka-Hata H."/>
            <person name="Shin-I T."/>
            <person name="Minakuchi Y."/>
            <person name="Ohishi K."/>
            <person name="Motoyama A."/>
            <person name="Aizu T."/>
            <person name="Enomoto A."/>
            <person name="Kondo K."/>
            <person name="Tanaka S."/>
            <person name="Hara Y."/>
            <person name="Koshikawa S."/>
            <person name="Sagara H."/>
            <person name="Miura T."/>
            <person name="Yokobori S."/>
            <person name="Miyagawa K."/>
            <person name="Suzuki Y."/>
            <person name="Kubo T."/>
            <person name="Oyama M."/>
            <person name="Kohara Y."/>
            <person name="Fujiyama A."/>
            <person name="Arakawa K."/>
            <person name="Katayama T."/>
            <person name="Toyoda A."/>
            <person name="Kunieda T."/>
        </authorList>
    </citation>
    <scope>NUCLEOTIDE SEQUENCE [LARGE SCALE GENOMIC DNA]</scope>
    <source>
        <strain evidence="21 22">YOKOZUNA-1</strain>
    </source>
</reference>
<keyword evidence="6" id="KW-0547">Nucleotide-binding</keyword>
<comment type="caution">
    <text evidence="21">The sequence shown here is derived from an EMBL/GenBank/DDBJ whole genome shotgun (WGS) entry which is preliminary data.</text>
</comment>
<evidence type="ECO:0000256" key="13">
    <source>
        <dbReference type="ARBA" id="ARBA00023204"/>
    </source>
</evidence>
<evidence type="ECO:0000256" key="7">
    <source>
        <dbReference type="ARBA" id="ARBA00022763"/>
    </source>
</evidence>
<dbReference type="InterPro" id="IPR050496">
    <property type="entry name" value="SNF2_RAD54_helicase_repair"/>
</dbReference>
<dbReference type="InterPro" id="IPR001650">
    <property type="entry name" value="Helicase_C-like"/>
</dbReference>
<dbReference type="SUPFAM" id="SSF52540">
    <property type="entry name" value="P-loop containing nucleoside triphosphate hydrolases"/>
    <property type="match status" value="2"/>
</dbReference>
<dbReference type="Gene3D" id="3.40.50.10810">
    <property type="entry name" value="Tandem AAA-ATPase domain"/>
    <property type="match status" value="1"/>
</dbReference>
<feature type="compositionally biased region" description="Basic and acidic residues" evidence="18">
    <location>
        <begin position="996"/>
        <end position="1005"/>
    </location>
</feature>
<comment type="similarity">
    <text evidence="2">Belongs to the SNF2/RAD54 helicase family.</text>
</comment>
<dbReference type="InterPro" id="IPR058951">
    <property type="entry name" value="WHD_Rad26_CSB-like"/>
</dbReference>
<dbReference type="GO" id="GO:0008094">
    <property type="term" value="F:ATP-dependent activity, acting on DNA"/>
    <property type="evidence" value="ECO:0007669"/>
    <property type="project" value="TreeGrafter"/>
</dbReference>
<feature type="compositionally biased region" description="Basic and acidic residues" evidence="18">
    <location>
        <begin position="261"/>
        <end position="274"/>
    </location>
</feature>
<keyword evidence="11" id="KW-0067">ATP-binding</keyword>
<dbReference type="EMBL" id="BDGG01000001">
    <property type="protein sequence ID" value="GAU87804.1"/>
    <property type="molecule type" value="Genomic_DNA"/>
</dbReference>
<evidence type="ECO:0000313" key="22">
    <source>
        <dbReference type="Proteomes" id="UP000186922"/>
    </source>
</evidence>
<dbReference type="InterPro" id="IPR027417">
    <property type="entry name" value="P-loop_NTPase"/>
</dbReference>
<evidence type="ECO:0000256" key="1">
    <source>
        <dbReference type="ARBA" id="ARBA00004123"/>
    </source>
</evidence>
<evidence type="ECO:0000256" key="4">
    <source>
        <dbReference type="ARBA" id="ARBA00015341"/>
    </source>
</evidence>
<dbReference type="FunFam" id="3.40.50.10810:FF:000042">
    <property type="entry name" value="SNF2 family helicase-like protein"/>
    <property type="match status" value="1"/>
</dbReference>
<evidence type="ECO:0000256" key="18">
    <source>
        <dbReference type="SAM" id="MobiDB-lite"/>
    </source>
</evidence>
<feature type="region of interest" description="Disordered" evidence="18">
    <location>
        <begin position="993"/>
        <end position="1015"/>
    </location>
</feature>
<dbReference type="InterPro" id="IPR049730">
    <property type="entry name" value="SNF2/RAD54-like_C"/>
</dbReference>
<dbReference type="PANTHER" id="PTHR45629:SF7">
    <property type="entry name" value="DNA EXCISION REPAIR PROTEIN ERCC-6-RELATED"/>
    <property type="match status" value="1"/>
</dbReference>
<gene>
    <name evidence="21" type="primary">RvY_00602-1</name>
    <name evidence="21" type="synonym">RvY_00602.1</name>
    <name evidence="21" type="ORF">RvY_00602</name>
</gene>
<dbReference type="Proteomes" id="UP000186922">
    <property type="component" value="Unassembled WGS sequence"/>
</dbReference>
<evidence type="ECO:0000256" key="9">
    <source>
        <dbReference type="ARBA" id="ARBA00022801"/>
    </source>
</evidence>
<feature type="compositionally biased region" description="Polar residues" evidence="18">
    <location>
        <begin position="853"/>
        <end position="872"/>
    </location>
</feature>
<protein>
    <recommendedName>
        <fullName evidence="4">DNA repair and recombination protein RAD54-like</fullName>
    </recommendedName>
    <alternativeName>
        <fullName evidence="17">Protein okra</fullName>
    </alternativeName>
</protein>
<evidence type="ECO:0000256" key="12">
    <source>
        <dbReference type="ARBA" id="ARBA00023125"/>
    </source>
</evidence>
<keyword evidence="15" id="KW-0131">Cell cycle</keyword>
<dbReference type="STRING" id="947166.A0A1D1UDC2"/>
<feature type="domain" description="Helicase C-terminal" evidence="20">
    <location>
        <begin position="641"/>
        <end position="800"/>
    </location>
</feature>
<evidence type="ECO:0000256" key="8">
    <source>
        <dbReference type="ARBA" id="ARBA00022776"/>
    </source>
</evidence>
<evidence type="ECO:0000256" key="3">
    <source>
        <dbReference type="ARBA" id="ARBA00011467"/>
    </source>
</evidence>
<dbReference type="GO" id="GO:0005524">
    <property type="term" value="F:ATP binding"/>
    <property type="evidence" value="ECO:0007669"/>
    <property type="project" value="InterPro"/>
</dbReference>
<feature type="compositionally biased region" description="Basic and acidic residues" evidence="18">
    <location>
        <begin position="107"/>
        <end position="117"/>
    </location>
</feature>
<name>A0A1D1UDC2_RAMVA</name>
<feature type="region of interest" description="Disordered" evidence="18">
    <location>
        <begin position="853"/>
        <end position="884"/>
    </location>
</feature>
<feature type="region of interest" description="Disordered" evidence="18">
    <location>
        <begin position="147"/>
        <end position="242"/>
    </location>
</feature>
<dbReference type="CDD" id="cd18793">
    <property type="entry name" value="SF2_C_SNF"/>
    <property type="match status" value="1"/>
</dbReference>
<dbReference type="Pfam" id="PF00271">
    <property type="entry name" value="Helicase_C"/>
    <property type="match status" value="1"/>
</dbReference>
<evidence type="ECO:0000256" key="11">
    <source>
        <dbReference type="ARBA" id="ARBA00022840"/>
    </source>
</evidence>
<keyword evidence="5" id="KW-0132">Cell division</keyword>
<keyword evidence="12" id="KW-0238">DNA-binding</keyword>
<keyword evidence="22" id="KW-1185">Reference proteome</keyword>
<feature type="region of interest" description="Disordered" evidence="18">
    <location>
        <begin position="261"/>
        <end position="281"/>
    </location>
</feature>
<dbReference type="CDD" id="cd18000">
    <property type="entry name" value="DEXHc_ERCC6"/>
    <property type="match status" value="1"/>
</dbReference>
<proteinExistence type="inferred from homology"/>
<dbReference type="GO" id="GO:0005634">
    <property type="term" value="C:nucleus"/>
    <property type="evidence" value="ECO:0007669"/>
    <property type="project" value="TreeGrafter"/>
</dbReference>
<evidence type="ECO:0000259" key="20">
    <source>
        <dbReference type="PROSITE" id="PS51194"/>
    </source>
</evidence>
<dbReference type="SMART" id="SM00487">
    <property type="entry name" value="DEXDc"/>
    <property type="match status" value="1"/>
</dbReference>
<dbReference type="PROSITE" id="PS51192">
    <property type="entry name" value="HELICASE_ATP_BIND_1"/>
    <property type="match status" value="1"/>
</dbReference>
<keyword evidence="7" id="KW-0227">DNA damage</keyword>
<evidence type="ECO:0000256" key="5">
    <source>
        <dbReference type="ARBA" id="ARBA00022618"/>
    </source>
</evidence>
<keyword evidence="9" id="KW-0378">Hydrolase</keyword>
<keyword evidence="8" id="KW-0498">Mitosis</keyword>
<evidence type="ECO:0000256" key="17">
    <source>
        <dbReference type="ARBA" id="ARBA00029956"/>
    </source>
</evidence>
<dbReference type="OrthoDB" id="413460at2759"/>
<evidence type="ECO:0000256" key="6">
    <source>
        <dbReference type="ARBA" id="ARBA00022741"/>
    </source>
</evidence>
<evidence type="ECO:0000256" key="15">
    <source>
        <dbReference type="ARBA" id="ARBA00023306"/>
    </source>
</evidence>
<evidence type="ECO:0000313" key="21">
    <source>
        <dbReference type="EMBL" id="GAU87804.1"/>
    </source>
</evidence>
<dbReference type="PROSITE" id="PS51194">
    <property type="entry name" value="HELICASE_CTER"/>
    <property type="match status" value="1"/>
</dbReference>
<dbReference type="AlphaFoldDB" id="A0A1D1UDC2"/>
<dbReference type="InterPro" id="IPR000330">
    <property type="entry name" value="SNF2_N"/>
</dbReference>
<evidence type="ECO:0000256" key="10">
    <source>
        <dbReference type="ARBA" id="ARBA00022806"/>
    </source>
</evidence>
<dbReference type="GO" id="GO:0006283">
    <property type="term" value="P:transcription-coupled nucleotide-excision repair"/>
    <property type="evidence" value="ECO:0007669"/>
    <property type="project" value="TreeGrafter"/>
</dbReference>
<dbReference type="InterPro" id="IPR038718">
    <property type="entry name" value="SNF2-like_sf"/>
</dbReference>
<comment type="function">
    <text evidence="16">Involved in mitotic DNA repair and meiotic recombination. Functions in the recombinational DNA repair pathway. Essential for interhomolog gene conversion (GC), but may have a less important role in intersister GC than spn-A/Rad51. In the presence of DNA, spn-A/Rad51 enhances the ATPase activity of okr/Rad54.</text>
</comment>
<feature type="compositionally biased region" description="Low complexity" evidence="18">
    <location>
        <begin position="118"/>
        <end position="129"/>
    </location>
</feature>
<evidence type="ECO:0000256" key="2">
    <source>
        <dbReference type="ARBA" id="ARBA00007025"/>
    </source>
</evidence>
<feature type="region of interest" description="Disordered" evidence="18">
    <location>
        <begin position="83"/>
        <end position="134"/>
    </location>
</feature>
<dbReference type="SMART" id="SM00490">
    <property type="entry name" value="HELICc"/>
    <property type="match status" value="1"/>
</dbReference>
<keyword evidence="13" id="KW-0234">DNA repair</keyword>
<evidence type="ECO:0000259" key="19">
    <source>
        <dbReference type="PROSITE" id="PS51192"/>
    </source>
</evidence>
<dbReference type="InterPro" id="IPR014001">
    <property type="entry name" value="Helicase_ATP-bd"/>
</dbReference>
<keyword evidence="10" id="KW-0347">Helicase</keyword>
<comment type="subunit">
    <text evidence="3">Interacts (via N-terminus) with spn-A/Rad51.</text>
</comment>
<accession>A0A1D1UDC2</accession>
<dbReference type="Gene3D" id="3.40.50.300">
    <property type="entry name" value="P-loop containing nucleotide triphosphate hydrolases"/>
    <property type="match status" value="1"/>
</dbReference>
<feature type="compositionally biased region" description="Acidic residues" evidence="18">
    <location>
        <begin position="211"/>
        <end position="228"/>
    </location>
</feature>